<organism evidence="1">
    <name type="scientific">marine sediment metagenome</name>
    <dbReference type="NCBI Taxonomy" id="412755"/>
    <lineage>
        <taxon>unclassified sequences</taxon>
        <taxon>metagenomes</taxon>
        <taxon>ecological metagenomes</taxon>
    </lineage>
</organism>
<proteinExistence type="predicted"/>
<name>A0A0F9RAD8_9ZZZZ</name>
<sequence length="49" mass="5349">MANVNATRVRGLREAAIYHSPVKVYKALTDSKGKVVRDKAGNPVLGKRI</sequence>
<comment type="caution">
    <text evidence="1">The sequence shown here is derived from an EMBL/GenBank/DDBJ whole genome shotgun (WGS) entry which is preliminary data.</text>
</comment>
<accession>A0A0F9RAD8</accession>
<evidence type="ECO:0000313" key="1">
    <source>
        <dbReference type="EMBL" id="KKN46277.1"/>
    </source>
</evidence>
<reference evidence="1" key="1">
    <citation type="journal article" date="2015" name="Nature">
        <title>Complex archaea that bridge the gap between prokaryotes and eukaryotes.</title>
        <authorList>
            <person name="Spang A."/>
            <person name="Saw J.H."/>
            <person name="Jorgensen S.L."/>
            <person name="Zaremba-Niedzwiedzka K."/>
            <person name="Martijn J."/>
            <person name="Lind A.E."/>
            <person name="van Eijk R."/>
            <person name="Schleper C."/>
            <person name="Guy L."/>
            <person name="Ettema T.J."/>
        </authorList>
    </citation>
    <scope>NUCLEOTIDE SEQUENCE</scope>
</reference>
<dbReference type="AlphaFoldDB" id="A0A0F9RAD8"/>
<protein>
    <submittedName>
        <fullName evidence="1">Uncharacterized protein</fullName>
    </submittedName>
</protein>
<dbReference type="EMBL" id="LAZR01001339">
    <property type="protein sequence ID" value="KKN46277.1"/>
    <property type="molecule type" value="Genomic_DNA"/>
</dbReference>
<gene>
    <name evidence="1" type="ORF">LCGC14_0674840</name>
</gene>